<feature type="non-terminal residue" evidence="2">
    <location>
        <position position="328"/>
    </location>
</feature>
<evidence type="ECO:0000313" key="2">
    <source>
        <dbReference type="EMBL" id="RCS21309.1"/>
    </source>
</evidence>
<evidence type="ECO:0000256" key="1">
    <source>
        <dbReference type="SAM" id="MobiDB-lite"/>
    </source>
</evidence>
<dbReference type="AlphaFoldDB" id="A0A368JVW2"/>
<feature type="compositionally biased region" description="Polar residues" evidence="1">
    <location>
        <begin position="183"/>
        <end position="192"/>
    </location>
</feature>
<reference evidence="2 3" key="1">
    <citation type="submission" date="2018-07" db="EMBL/GenBank/DDBJ databases">
        <title>The draft genome of Phyllobacterium salinisoli.</title>
        <authorList>
            <person name="Liu L."/>
            <person name="Li L."/>
            <person name="Zhang X."/>
            <person name="Liang L."/>
        </authorList>
    </citation>
    <scope>NUCLEOTIDE SEQUENCE [LARGE SCALE GENOMIC DNA]</scope>
    <source>
        <strain evidence="2 3">LLAN61</strain>
    </source>
</reference>
<comment type="caution">
    <text evidence="2">The sequence shown here is derived from an EMBL/GenBank/DDBJ whole genome shotgun (WGS) entry which is preliminary data.</text>
</comment>
<sequence>QPVRLIPTPGQAGLTVWQTTDLKTPLTLQYDGTQKQYYYSLTTGADGIATFRAGAVSPRIVSFTASAEGFVDDTQAPAQVAIATISNDISTTGLPLPIIPSLNPIPSDKWAFTMSLPVTNQVVKTDTIVVIVNDRIVFWGTGQDLFNGVPIAYATLKQGTNVISYLQMAQGSSATRERKPITPSASGSAQTGPNPPVTPTLNPPTVPAKQPIGPDAITGGLGITIPHYAAAALGDTITAFFYLAGTYPLTKATVNNIASLVYTLTDKDSAFINGITPLSLTLDQVYAAGYANGTLKVDYRVDTVGGNPSQPLWSMPTAQININTTFSA</sequence>
<proteinExistence type="predicted"/>
<evidence type="ECO:0000313" key="3">
    <source>
        <dbReference type="Proteomes" id="UP000253420"/>
    </source>
</evidence>
<dbReference type="Proteomes" id="UP000253420">
    <property type="component" value="Unassembled WGS sequence"/>
</dbReference>
<feature type="region of interest" description="Disordered" evidence="1">
    <location>
        <begin position="174"/>
        <end position="206"/>
    </location>
</feature>
<protein>
    <submittedName>
        <fullName evidence="2">Uncharacterized protein</fullName>
    </submittedName>
</protein>
<gene>
    <name evidence="2" type="ORF">DUT91_25035</name>
</gene>
<dbReference type="EMBL" id="QOZG01000089">
    <property type="protein sequence ID" value="RCS21309.1"/>
    <property type="molecule type" value="Genomic_DNA"/>
</dbReference>
<keyword evidence="3" id="KW-1185">Reference proteome</keyword>
<organism evidence="2 3">
    <name type="scientific">Phyllobacterium salinisoli</name>
    <dbReference type="NCBI Taxonomy" id="1899321"/>
    <lineage>
        <taxon>Bacteria</taxon>
        <taxon>Pseudomonadati</taxon>
        <taxon>Pseudomonadota</taxon>
        <taxon>Alphaproteobacteria</taxon>
        <taxon>Hyphomicrobiales</taxon>
        <taxon>Phyllobacteriaceae</taxon>
        <taxon>Phyllobacterium</taxon>
    </lineage>
</organism>
<feature type="compositionally biased region" description="Pro residues" evidence="1">
    <location>
        <begin position="193"/>
        <end position="206"/>
    </location>
</feature>
<dbReference type="RefSeq" id="WP_160113725.1">
    <property type="nucleotide sequence ID" value="NZ_QOZG01000089.1"/>
</dbReference>
<name>A0A368JVW2_9HYPH</name>
<accession>A0A368JVW2</accession>
<feature type="non-terminal residue" evidence="2">
    <location>
        <position position="1"/>
    </location>
</feature>